<name>A0A2M4B5C0_9DIPT</name>
<dbReference type="AlphaFoldDB" id="A0A2M4B5C0"/>
<evidence type="ECO:0000313" key="2">
    <source>
        <dbReference type="EMBL" id="MBW48253.1"/>
    </source>
</evidence>
<evidence type="ECO:0000256" key="1">
    <source>
        <dbReference type="SAM" id="SignalP"/>
    </source>
</evidence>
<reference evidence="2" key="1">
    <citation type="submission" date="2018-01" db="EMBL/GenBank/DDBJ databases">
        <title>An insight into the sialome of Amazonian anophelines.</title>
        <authorList>
            <person name="Ribeiro J.M."/>
            <person name="Scarpassa V."/>
            <person name="Calvo E."/>
        </authorList>
    </citation>
    <scope>NUCLEOTIDE SEQUENCE</scope>
    <source>
        <tissue evidence="2">Salivary glands</tissue>
    </source>
</reference>
<feature type="chain" id="PRO_5014714377" evidence="1">
    <location>
        <begin position="20"/>
        <end position="97"/>
    </location>
</feature>
<keyword evidence="1" id="KW-0732">Signal</keyword>
<organism evidence="2">
    <name type="scientific">Anopheles triannulatus</name>
    <dbReference type="NCBI Taxonomy" id="58253"/>
    <lineage>
        <taxon>Eukaryota</taxon>
        <taxon>Metazoa</taxon>
        <taxon>Ecdysozoa</taxon>
        <taxon>Arthropoda</taxon>
        <taxon>Hexapoda</taxon>
        <taxon>Insecta</taxon>
        <taxon>Pterygota</taxon>
        <taxon>Neoptera</taxon>
        <taxon>Endopterygota</taxon>
        <taxon>Diptera</taxon>
        <taxon>Nematocera</taxon>
        <taxon>Culicoidea</taxon>
        <taxon>Culicidae</taxon>
        <taxon>Anophelinae</taxon>
        <taxon>Anopheles</taxon>
    </lineage>
</organism>
<sequence length="97" mass="10899">MTLALPAVFVLLLTESACCCCCCCLRRRCLDLCVVHSRSRISRPQRHMLRKTPASMSVVPRHPYSSSSTWVSEAKINVPMPLPHTESPVANERFLSK</sequence>
<proteinExistence type="predicted"/>
<feature type="signal peptide" evidence="1">
    <location>
        <begin position="1"/>
        <end position="19"/>
    </location>
</feature>
<dbReference type="EMBL" id="GGFK01014932">
    <property type="protein sequence ID" value="MBW48253.1"/>
    <property type="molecule type" value="Transcribed_RNA"/>
</dbReference>
<protein>
    <submittedName>
        <fullName evidence="2">Putative secreted protein</fullName>
    </submittedName>
</protein>
<accession>A0A2M4B5C0</accession>